<evidence type="ECO:0000313" key="2">
    <source>
        <dbReference type="Proteomes" id="UP000028924"/>
    </source>
</evidence>
<name>A0A087SMR3_AUXPR</name>
<protein>
    <submittedName>
        <fullName evidence="1">Uncharacterized protein</fullName>
    </submittedName>
</protein>
<accession>A0A087SMR3</accession>
<dbReference type="KEGG" id="apro:F751_1153"/>
<reference evidence="1 2" key="1">
    <citation type="journal article" date="2014" name="BMC Genomics">
        <title>Oil accumulation mechanisms of the oleaginous microalga Chlorella protothecoides revealed through its genome, transcriptomes, and proteomes.</title>
        <authorList>
            <person name="Gao C."/>
            <person name="Wang Y."/>
            <person name="Shen Y."/>
            <person name="Yan D."/>
            <person name="He X."/>
            <person name="Dai J."/>
            <person name="Wu Q."/>
        </authorList>
    </citation>
    <scope>NUCLEOTIDE SEQUENCE [LARGE SCALE GENOMIC DNA]</scope>
    <source>
        <strain evidence="1 2">0710</strain>
    </source>
</reference>
<evidence type="ECO:0000313" key="1">
    <source>
        <dbReference type="EMBL" id="KFM27017.1"/>
    </source>
</evidence>
<dbReference type="Proteomes" id="UP000028924">
    <property type="component" value="Unassembled WGS sequence"/>
</dbReference>
<dbReference type="RefSeq" id="XP_011399973.1">
    <property type="nucleotide sequence ID" value="XM_011401671.1"/>
</dbReference>
<keyword evidence="2" id="KW-1185">Reference proteome</keyword>
<dbReference type="GeneID" id="23612544"/>
<dbReference type="AlphaFoldDB" id="A0A087SMR3"/>
<dbReference type="EMBL" id="KL662140">
    <property type="protein sequence ID" value="KFM27017.1"/>
    <property type="molecule type" value="Genomic_DNA"/>
</dbReference>
<proteinExistence type="predicted"/>
<organism evidence="1 2">
    <name type="scientific">Auxenochlorella protothecoides</name>
    <name type="common">Green microalga</name>
    <name type="synonym">Chlorella protothecoides</name>
    <dbReference type="NCBI Taxonomy" id="3075"/>
    <lineage>
        <taxon>Eukaryota</taxon>
        <taxon>Viridiplantae</taxon>
        <taxon>Chlorophyta</taxon>
        <taxon>core chlorophytes</taxon>
        <taxon>Trebouxiophyceae</taxon>
        <taxon>Chlorellales</taxon>
        <taxon>Chlorellaceae</taxon>
        <taxon>Auxenochlorella</taxon>
    </lineage>
</organism>
<sequence length="75" mass="7999">MDRSWCPGLDPGMCSPRCHRWHGLLPRLRAQPGLGSGRSGGFFVSRRAMKGVAGGVLGVSCTWRLSTSSNLGPCI</sequence>
<gene>
    <name evidence="1" type="ORF">F751_1153</name>
</gene>